<feature type="non-terminal residue" evidence="6">
    <location>
        <position position="1"/>
    </location>
</feature>
<reference evidence="6 7" key="1">
    <citation type="submission" date="2019-07" db="EMBL/GenBank/DDBJ databases">
        <title>Qingshengfaniella alkalisoli gen. nov., sp. nov., isolated from saline soil.</title>
        <authorList>
            <person name="Xu L."/>
            <person name="Huang X.-X."/>
            <person name="Sun J.-Q."/>
        </authorList>
    </citation>
    <scope>NUCLEOTIDE SEQUENCE [LARGE SCALE GENOMIC DNA]</scope>
    <source>
        <strain evidence="6 7">DSM 27279</strain>
    </source>
</reference>
<dbReference type="InterPro" id="IPR000914">
    <property type="entry name" value="SBP_5_dom"/>
</dbReference>
<keyword evidence="3" id="KW-0813">Transport</keyword>
<protein>
    <submittedName>
        <fullName evidence="6">ABC transporter substrate-binding protein</fullName>
    </submittedName>
</protein>
<dbReference type="GO" id="GO:1904680">
    <property type="term" value="F:peptide transmembrane transporter activity"/>
    <property type="evidence" value="ECO:0007669"/>
    <property type="project" value="TreeGrafter"/>
</dbReference>
<proteinExistence type="inferred from homology"/>
<dbReference type="GO" id="GO:0015833">
    <property type="term" value="P:peptide transport"/>
    <property type="evidence" value="ECO:0007669"/>
    <property type="project" value="TreeGrafter"/>
</dbReference>
<name>A0A556A644_9BURK</name>
<dbReference type="OrthoDB" id="9801799at2"/>
<dbReference type="EMBL" id="VLTJ01000045">
    <property type="protein sequence ID" value="TSH88361.1"/>
    <property type="molecule type" value="Genomic_DNA"/>
</dbReference>
<comment type="caution">
    <text evidence="6">The sequence shown here is derived from an EMBL/GenBank/DDBJ whole genome shotgun (WGS) entry which is preliminary data.</text>
</comment>
<dbReference type="AlphaFoldDB" id="A0A556A644"/>
<evidence type="ECO:0000259" key="5">
    <source>
        <dbReference type="Pfam" id="PF00496"/>
    </source>
</evidence>
<dbReference type="GO" id="GO:0030313">
    <property type="term" value="C:cell envelope"/>
    <property type="evidence" value="ECO:0007669"/>
    <property type="project" value="UniProtKB-SubCell"/>
</dbReference>
<dbReference type="CDD" id="cd00995">
    <property type="entry name" value="PBP2_NikA_DppA_OppA_like"/>
    <property type="match status" value="1"/>
</dbReference>
<comment type="similarity">
    <text evidence="2">Belongs to the bacterial solute-binding protein 5 family.</text>
</comment>
<keyword evidence="7" id="KW-1185">Reference proteome</keyword>
<gene>
    <name evidence="6" type="ORF">FOZ76_27045</name>
</gene>
<dbReference type="PANTHER" id="PTHR30290:SF10">
    <property type="entry name" value="PERIPLASMIC OLIGOPEPTIDE-BINDING PROTEIN-RELATED"/>
    <property type="match status" value="1"/>
</dbReference>
<evidence type="ECO:0000256" key="2">
    <source>
        <dbReference type="ARBA" id="ARBA00005695"/>
    </source>
</evidence>
<dbReference type="InterPro" id="IPR039424">
    <property type="entry name" value="SBP_5"/>
</dbReference>
<sequence length="375" mass="43015">FGYYTQIYPKEVVDKGINDWRNANGSGPFKLANYTQGNFATYERNADYWDKTTIDGKEYQLPFIDGFTYRTVKDESTQLSLLRTGRVDIMELIRWNAVDELKKSAPDLQWRRALMHTGYLLALRNDTKPFDDVRVRRAMNMAVNKQEIIDALWAGNGEMLGFPLHPDYLGIYEPLKDMPAEVQAVFKYDPDEAKKLLAEAGYPKGFKFQAQVCACNAAHMELMPLLTAYYEQIGVTMEIVPMEYAAFFGAMNAKNHAAGYMMSKGHSNPTTALRNSYTPGDPWNPAMYDNPEFNEGLQAAFRERDPEKQAELLRELTRLGLGDAPYVYLPTPYIYRAWWPWVKNYDGEARAGAVKPGPIYSRIWIDQDLKKKMGY</sequence>
<dbReference type="Gene3D" id="3.40.190.10">
    <property type="entry name" value="Periplasmic binding protein-like II"/>
    <property type="match status" value="1"/>
</dbReference>
<comment type="subcellular location">
    <subcellularLocation>
        <location evidence="1">Cell envelope</location>
    </subcellularLocation>
</comment>
<dbReference type="SUPFAM" id="SSF53850">
    <property type="entry name" value="Periplasmic binding protein-like II"/>
    <property type="match status" value="1"/>
</dbReference>
<keyword evidence="4" id="KW-0732">Signal</keyword>
<evidence type="ECO:0000256" key="1">
    <source>
        <dbReference type="ARBA" id="ARBA00004196"/>
    </source>
</evidence>
<evidence type="ECO:0000313" key="6">
    <source>
        <dbReference type="EMBL" id="TSH88361.1"/>
    </source>
</evidence>
<evidence type="ECO:0000313" key="7">
    <source>
        <dbReference type="Proteomes" id="UP000318405"/>
    </source>
</evidence>
<feature type="domain" description="Solute-binding protein family 5" evidence="5">
    <location>
        <begin position="14"/>
        <end position="261"/>
    </location>
</feature>
<dbReference type="Proteomes" id="UP000318405">
    <property type="component" value="Unassembled WGS sequence"/>
</dbReference>
<evidence type="ECO:0000256" key="3">
    <source>
        <dbReference type="ARBA" id="ARBA00022448"/>
    </source>
</evidence>
<dbReference type="RefSeq" id="WP_143951414.1">
    <property type="nucleotide sequence ID" value="NZ_VLTJ01000045.1"/>
</dbReference>
<dbReference type="PANTHER" id="PTHR30290">
    <property type="entry name" value="PERIPLASMIC BINDING COMPONENT OF ABC TRANSPORTER"/>
    <property type="match status" value="1"/>
</dbReference>
<dbReference type="Gene3D" id="3.90.76.10">
    <property type="entry name" value="Dipeptide-binding Protein, Domain 1"/>
    <property type="match status" value="1"/>
</dbReference>
<dbReference type="Pfam" id="PF00496">
    <property type="entry name" value="SBP_bac_5"/>
    <property type="match status" value="1"/>
</dbReference>
<accession>A0A556A644</accession>
<dbReference type="Gene3D" id="3.10.105.10">
    <property type="entry name" value="Dipeptide-binding Protein, Domain 3"/>
    <property type="match status" value="1"/>
</dbReference>
<evidence type="ECO:0000256" key="4">
    <source>
        <dbReference type="ARBA" id="ARBA00022729"/>
    </source>
</evidence>
<organism evidence="6 7">
    <name type="scientific">Verticiella sediminum</name>
    <dbReference type="NCBI Taxonomy" id="1247510"/>
    <lineage>
        <taxon>Bacteria</taxon>
        <taxon>Pseudomonadati</taxon>
        <taxon>Pseudomonadota</taxon>
        <taxon>Betaproteobacteria</taxon>
        <taxon>Burkholderiales</taxon>
        <taxon>Alcaligenaceae</taxon>
        <taxon>Verticiella</taxon>
    </lineage>
</organism>